<comment type="subcellular location">
    <subcellularLocation>
        <location evidence="1">Endoplasmic reticulum membrane</location>
        <topology evidence="1">Multi-pass membrane protein</topology>
    </subcellularLocation>
</comment>
<evidence type="ECO:0000256" key="9">
    <source>
        <dbReference type="ARBA" id="ARBA00023136"/>
    </source>
</evidence>
<evidence type="ECO:0000256" key="6">
    <source>
        <dbReference type="ARBA" id="ARBA00022692"/>
    </source>
</evidence>
<dbReference type="Proteomes" id="UP001431313">
    <property type="component" value="Unassembled WGS sequence"/>
</dbReference>
<evidence type="ECO:0000256" key="10">
    <source>
        <dbReference type="SAM" id="MobiDB-lite"/>
    </source>
</evidence>
<evidence type="ECO:0000256" key="1">
    <source>
        <dbReference type="ARBA" id="ARBA00004477"/>
    </source>
</evidence>
<evidence type="ECO:0000256" key="4">
    <source>
        <dbReference type="ARBA" id="ARBA00022676"/>
    </source>
</evidence>
<dbReference type="EMBL" id="JANUGQ010000020">
    <property type="protein sequence ID" value="MCS0638273.1"/>
    <property type="molecule type" value="Genomic_DNA"/>
</dbReference>
<keyword evidence="6 11" id="KW-0812">Transmembrane</keyword>
<feature type="transmembrane region" description="Helical" evidence="11">
    <location>
        <begin position="369"/>
        <end position="385"/>
    </location>
</feature>
<keyword evidence="5" id="KW-0808">Transferase</keyword>
<name>A0ABT2CLH6_9ACTN</name>
<reference evidence="12" key="1">
    <citation type="submission" date="2022-08" db="EMBL/GenBank/DDBJ databases">
        <authorList>
            <person name="Somphong A."/>
            <person name="Phongsopitanun W."/>
        </authorList>
    </citation>
    <scope>NUCLEOTIDE SEQUENCE</scope>
    <source>
        <strain evidence="12">LP05-1</strain>
    </source>
</reference>
<feature type="transmembrane region" description="Helical" evidence="11">
    <location>
        <begin position="345"/>
        <end position="363"/>
    </location>
</feature>
<feature type="transmembrane region" description="Helical" evidence="11">
    <location>
        <begin position="254"/>
        <end position="274"/>
    </location>
</feature>
<dbReference type="Pfam" id="PF04188">
    <property type="entry name" value="Mannosyl_trans2"/>
    <property type="match status" value="1"/>
</dbReference>
<evidence type="ECO:0000256" key="11">
    <source>
        <dbReference type="SAM" id="Phobius"/>
    </source>
</evidence>
<keyword evidence="4" id="KW-0328">Glycosyltransferase</keyword>
<feature type="transmembrane region" description="Helical" evidence="11">
    <location>
        <begin position="144"/>
        <end position="165"/>
    </location>
</feature>
<accession>A0ABT2CLH6</accession>
<protein>
    <recommendedName>
        <fullName evidence="14">Integral membrane protein</fullName>
    </recommendedName>
</protein>
<dbReference type="PANTHER" id="PTHR12468:SF2">
    <property type="entry name" value="GPI MANNOSYLTRANSFERASE 2"/>
    <property type="match status" value="1"/>
</dbReference>
<dbReference type="InterPro" id="IPR007315">
    <property type="entry name" value="PIG-V/Gpi18"/>
</dbReference>
<evidence type="ECO:0000256" key="8">
    <source>
        <dbReference type="ARBA" id="ARBA00022989"/>
    </source>
</evidence>
<evidence type="ECO:0008006" key="14">
    <source>
        <dbReference type="Google" id="ProtNLM"/>
    </source>
</evidence>
<dbReference type="PANTHER" id="PTHR12468">
    <property type="entry name" value="GPI MANNOSYLTRANSFERASE 2"/>
    <property type="match status" value="1"/>
</dbReference>
<comment type="pathway">
    <text evidence="2">Glycolipid biosynthesis; glycosylphosphatidylinositol-anchor biosynthesis.</text>
</comment>
<keyword evidence="8 11" id="KW-1133">Transmembrane helix</keyword>
<feature type="compositionally biased region" description="Low complexity" evidence="10">
    <location>
        <begin position="1"/>
        <end position="15"/>
    </location>
</feature>
<keyword evidence="3" id="KW-0337">GPI-anchor biosynthesis</keyword>
<evidence type="ECO:0000256" key="3">
    <source>
        <dbReference type="ARBA" id="ARBA00022502"/>
    </source>
</evidence>
<feature type="transmembrane region" description="Helical" evidence="11">
    <location>
        <begin position="172"/>
        <end position="194"/>
    </location>
</feature>
<keyword evidence="13" id="KW-1185">Reference proteome</keyword>
<gene>
    <name evidence="12" type="ORF">NX801_21985</name>
</gene>
<organism evidence="12 13">
    <name type="scientific">Streptomyces pyxinae</name>
    <dbReference type="NCBI Taxonomy" id="2970734"/>
    <lineage>
        <taxon>Bacteria</taxon>
        <taxon>Bacillati</taxon>
        <taxon>Actinomycetota</taxon>
        <taxon>Actinomycetes</taxon>
        <taxon>Kitasatosporales</taxon>
        <taxon>Streptomycetaceae</taxon>
        <taxon>Streptomyces</taxon>
    </lineage>
</organism>
<feature type="transmembrane region" description="Helical" evidence="11">
    <location>
        <begin position="316"/>
        <end position="338"/>
    </location>
</feature>
<evidence type="ECO:0000313" key="12">
    <source>
        <dbReference type="EMBL" id="MCS0638273.1"/>
    </source>
</evidence>
<proteinExistence type="predicted"/>
<evidence type="ECO:0000256" key="5">
    <source>
        <dbReference type="ARBA" id="ARBA00022679"/>
    </source>
</evidence>
<evidence type="ECO:0000313" key="13">
    <source>
        <dbReference type="Proteomes" id="UP001431313"/>
    </source>
</evidence>
<sequence length="418" mass="44132">MPTPTLDPAAAPPGTVTADADPPSGAGTVPEDAAPPVPSGRWERGRWEARTRAVLPAAAVYAVAAVLHLVVLALMNRSAGATVYDRLLAWDAQHFVSIATEGYPDHFTHGPEGELTGNTLAFFPLFPLAVRAVHGLTGLGTETAAIVTAHLAFAAALFAVHNLLARLHGRRTALVAIVLLALAQPMALVYFMAYSESLFLALAAAALLAAHRRAWLTAGAFAALAGLTRPVAAAVALAVAVAAAHQMFRARRPAFRPMAAVPLACAGTPAYLLWVGDRLHRPDAWFLIQAAGWDTHWDSGAGFAEFLGYAFTRAEGWVAVSTAVLVLASLGCTAAAWGTPTWPPLLVYGTAVVLVAVGQSNYYHCKLRMLLPAVVFLIPLARALARARTRTLVTTLACGSLFGCWYGAYMLTTWPYAI</sequence>
<feature type="transmembrane region" description="Helical" evidence="11">
    <location>
        <begin position="214"/>
        <end position="242"/>
    </location>
</feature>
<keyword evidence="9 11" id="KW-0472">Membrane</keyword>
<evidence type="ECO:0000256" key="7">
    <source>
        <dbReference type="ARBA" id="ARBA00022824"/>
    </source>
</evidence>
<evidence type="ECO:0000256" key="2">
    <source>
        <dbReference type="ARBA" id="ARBA00004687"/>
    </source>
</evidence>
<feature type="transmembrane region" description="Helical" evidence="11">
    <location>
        <begin position="53"/>
        <end position="75"/>
    </location>
</feature>
<keyword evidence="7" id="KW-0256">Endoplasmic reticulum</keyword>
<dbReference type="RefSeq" id="WP_258789543.1">
    <property type="nucleotide sequence ID" value="NZ_JANUGQ010000020.1"/>
</dbReference>
<feature type="transmembrane region" description="Helical" evidence="11">
    <location>
        <begin position="392"/>
        <end position="412"/>
    </location>
</feature>
<comment type="caution">
    <text evidence="12">The sequence shown here is derived from an EMBL/GenBank/DDBJ whole genome shotgun (WGS) entry which is preliminary data.</text>
</comment>
<feature type="region of interest" description="Disordered" evidence="10">
    <location>
        <begin position="1"/>
        <end position="43"/>
    </location>
</feature>